<comment type="pathway">
    <text evidence="14">Glycan metabolism; N-glycan degradation.</text>
</comment>
<dbReference type="InterPro" id="IPR012341">
    <property type="entry name" value="6hp_glycosidase-like_sf"/>
</dbReference>
<evidence type="ECO:0000313" key="18">
    <source>
        <dbReference type="EMBL" id="KAK3296965.1"/>
    </source>
</evidence>
<keyword evidence="4 13" id="KW-0378">Hydrolase</keyword>
<comment type="catalytic activity">
    <reaction evidence="12 13">
        <text>N(4)-(alpha-D-Glc-(1-&gt;2)-alpha-D-Glc-(1-&gt;3)-alpha-D-Glc-(1-&gt;3)-alpha-D-Man-(1-&gt;2)-alpha-D-Man-(1-&gt;2)-alpha-D-Man-(1-&gt;3)-[alpha-D-Man-(1-&gt;2)-alpha-D-Man-(1-&gt;3)-[alpha-D-Man-(1-&gt;2)-alpha-D-Man-(1-&gt;6)]-alpha-D-Man-(1-&gt;6)]-beta-D-Man-(1-&gt;4)-beta-D-GlcNAc-(1-&gt;4)-beta-D-GlcNAc)-L-asparaginyl-[protein] + H2O = N(4)-(alpha-D-Glc-(1-&gt;3)-alpha-D-Glc-(1-&gt;3)-alpha-D-Man-(1-&gt;2)-alpha-D-Man-(1-&gt;2)-alpha-D-Man-(1-&gt;3)-[alpha-D-Man-(1-&gt;2)-alpha-D-Man-(1-&gt;3)-[alpha-D-Man-(1-&gt;2)-alpha-D-Man-(1-&gt;6)]-alpha-D-Man-(1-&gt;6)]-beta-D-Man-(1-&gt;4)-beta-D-GlcNAc-(1-&gt;4)-beta-D-GlcNAc)-L-asparaginyl-[protein] + beta-D-glucose</text>
        <dbReference type="Rhea" id="RHEA:55988"/>
        <dbReference type="Rhea" id="RHEA-COMP:12806"/>
        <dbReference type="Rhea" id="RHEA-COMP:14355"/>
        <dbReference type="ChEBI" id="CHEBI:15377"/>
        <dbReference type="ChEBI" id="CHEBI:15903"/>
        <dbReference type="ChEBI" id="CHEBI:59082"/>
        <dbReference type="ChEBI" id="CHEBI:132537"/>
        <dbReference type="EC" id="3.2.1.106"/>
    </reaction>
</comment>
<dbReference type="InterPro" id="IPR008928">
    <property type="entry name" value="6-hairpin_glycosidase_sf"/>
</dbReference>
<dbReference type="GO" id="GO:0005789">
    <property type="term" value="C:endoplasmic reticulum membrane"/>
    <property type="evidence" value="ECO:0007669"/>
    <property type="project" value="UniProtKB-SubCell"/>
</dbReference>
<evidence type="ECO:0000256" key="4">
    <source>
        <dbReference type="ARBA" id="ARBA00022801"/>
    </source>
</evidence>
<dbReference type="InterPro" id="IPR031631">
    <property type="entry name" value="Glyco_hydro_63N"/>
</dbReference>
<dbReference type="InterPro" id="IPR038518">
    <property type="entry name" value="Glyco_hydro_63N_sf"/>
</dbReference>
<comment type="caution">
    <text evidence="18">The sequence shown here is derived from an EMBL/GenBank/DDBJ whole genome shotgun (WGS) entry which is preliminary data.</text>
</comment>
<evidence type="ECO:0000259" key="17">
    <source>
        <dbReference type="Pfam" id="PF16923"/>
    </source>
</evidence>
<evidence type="ECO:0000256" key="15">
    <source>
        <dbReference type="SAM" id="SignalP"/>
    </source>
</evidence>
<feature type="signal peptide" evidence="15">
    <location>
        <begin position="1"/>
        <end position="25"/>
    </location>
</feature>
<dbReference type="Pfam" id="PF16923">
    <property type="entry name" value="Glyco_hydro_63N"/>
    <property type="match status" value="1"/>
</dbReference>
<dbReference type="GeneID" id="87840379"/>
<dbReference type="GO" id="GO:0009311">
    <property type="term" value="P:oligosaccharide metabolic process"/>
    <property type="evidence" value="ECO:0007669"/>
    <property type="project" value="UniProtKB-UniRule"/>
</dbReference>
<name>A0AAE0HI62_9PEZI</name>
<reference evidence="18" key="2">
    <citation type="submission" date="2023-06" db="EMBL/GenBank/DDBJ databases">
        <authorList>
            <consortium name="Lawrence Berkeley National Laboratory"/>
            <person name="Haridas S."/>
            <person name="Hensen N."/>
            <person name="Bonometti L."/>
            <person name="Westerberg I."/>
            <person name="Brannstrom I.O."/>
            <person name="Guillou S."/>
            <person name="Cros-Aarteil S."/>
            <person name="Calhoun S."/>
            <person name="Kuo A."/>
            <person name="Mondo S."/>
            <person name="Pangilinan J."/>
            <person name="Riley R."/>
            <person name="Labutti K."/>
            <person name="Andreopoulos B."/>
            <person name="Lipzen A."/>
            <person name="Chen C."/>
            <person name="Yanf M."/>
            <person name="Daum C."/>
            <person name="Ng V."/>
            <person name="Clum A."/>
            <person name="Steindorff A."/>
            <person name="Ohm R."/>
            <person name="Martin F."/>
            <person name="Silar P."/>
            <person name="Natvig D."/>
            <person name="Lalanne C."/>
            <person name="Gautier V."/>
            <person name="Ament-Velasquez S.L."/>
            <person name="Kruys A."/>
            <person name="Hutchinson M.I."/>
            <person name="Powell A.J."/>
            <person name="Barry K."/>
            <person name="Miller A.N."/>
            <person name="Grigoriev I.V."/>
            <person name="Debuchy R."/>
            <person name="Gladieux P."/>
            <person name="Thoren M.H."/>
            <person name="Johannesson H."/>
        </authorList>
    </citation>
    <scope>NUCLEOTIDE SEQUENCE</scope>
    <source>
        <strain evidence="18">CBS 168.71</strain>
    </source>
</reference>
<dbReference type="RefSeq" id="XP_062660479.1">
    <property type="nucleotide sequence ID" value="XM_062803431.1"/>
</dbReference>
<evidence type="ECO:0000256" key="1">
    <source>
        <dbReference type="ARBA" id="ARBA00004648"/>
    </source>
</evidence>
<protein>
    <recommendedName>
        <fullName evidence="11 13">Mannosyl-oligosaccharide glucosidase</fullName>
        <ecNumber evidence="11 13">3.2.1.106</ecNumber>
    </recommendedName>
    <alternativeName>
        <fullName evidence="14">Glucosidase I</fullName>
    </alternativeName>
</protein>
<keyword evidence="7" id="KW-1133">Transmembrane helix</keyword>
<evidence type="ECO:0000256" key="13">
    <source>
        <dbReference type="RuleBase" id="RU368089"/>
    </source>
</evidence>
<dbReference type="PANTHER" id="PTHR10412">
    <property type="entry name" value="MANNOSYL-OLIGOSACCHARIDE GLUCOSIDASE"/>
    <property type="match status" value="1"/>
</dbReference>
<evidence type="ECO:0000256" key="11">
    <source>
        <dbReference type="ARBA" id="ARBA00038888"/>
    </source>
</evidence>
<keyword evidence="5 13" id="KW-0256">Endoplasmic reticulum</keyword>
<feature type="chain" id="PRO_5042109789" description="Mannosyl-oligosaccharide glucosidase" evidence="15">
    <location>
        <begin position="26"/>
        <end position="840"/>
    </location>
</feature>
<dbReference type="FunFam" id="2.70.98.110:FF:000003">
    <property type="entry name" value="Probable mannosyl-oligosaccharide glucosidase"/>
    <property type="match status" value="1"/>
</dbReference>
<dbReference type="Pfam" id="PF03200">
    <property type="entry name" value="Glyco_hydro_63"/>
    <property type="match status" value="1"/>
</dbReference>
<evidence type="ECO:0000256" key="2">
    <source>
        <dbReference type="ARBA" id="ARBA00010833"/>
    </source>
</evidence>
<gene>
    <name evidence="18" type="ORF">B0H64DRAFT_390861</name>
</gene>
<evidence type="ECO:0000256" key="7">
    <source>
        <dbReference type="ARBA" id="ARBA00022989"/>
    </source>
</evidence>
<comment type="function">
    <text evidence="13">Cleaves the distal alpha 1,2-linked glucose residue from the Glc(3)Man(9)GlcNAc(2) oligosaccharide precursor.</text>
</comment>
<dbReference type="EMBL" id="JAUEPN010000003">
    <property type="protein sequence ID" value="KAK3296965.1"/>
    <property type="molecule type" value="Genomic_DNA"/>
</dbReference>
<proteinExistence type="inferred from homology"/>
<dbReference type="SUPFAM" id="SSF48208">
    <property type="entry name" value="Six-hairpin glycosidases"/>
    <property type="match status" value="1"/>
</dbReference>
<evidence type="ECO:0000256" key="5">
    <source>
        <dbReference type="ARBA" id="ARBA00022824"/>
    </source>
</evidence>
<evidence type="ECO:0000256" key="10">
    <source>
        <dbReference type="ARBA" id="ARBA00023295"/>
    </source>
</evidence>
<keyword evidence="9 14" id="KW-0325">Glycoprotein</keyword>
<evidence type="ECO:0000313" key="19">
    <source>
        <dbReference type="Proteomes" id="UP001278766"/>
    </source>
</evidence>
<keyword evidence="8" id="KW-0472">Membrane</keyword>
<evidence type="ECO:0000256" key="9">
    <source>
        <dbReference type="ARBA" id="ARBA00023180"/>
    </source>
</evidence>
<evidence type="ECO:0000256" key="14">
    <source>
        <dbReference type="RuleBase" id="RU369107"/>
    </source>
</evidence>
<feature type="domain" description="Glycosyl hydrolase family 63 N-terminal" evidence="17">
    <location>
        <begin position="53"/>
        <end position="281"/>
    </location>
</feature>
<accession>A0AAE0HI62</accession>
<dbReference type="Gene3D" id="1.50.10.10">
    <property type="match status" value="1"/>
</dbReference>
<dbReference type="FunFam" id="1.50.10.10:FF:000027">
    <property type="entry name" value="Probable mannosyl-oligosaccharide glucosidase"/>
    <property type="match status" value="1"/>
</dbReference>
<keyword evidence="15" id="KW-0732">Signal</keyword>
<sequence>MALGRQLRFMLGFCWLNAFLTGLLGIATFASASTTDDGESILHSEVGRQNNQSLLWGPYRPNLYFGVRPRIPKSLMTGLMWGKIETYTDFQNTIRYTCEQNEGMKGYGWEEYDPRRGGIQTIHDIQNGLDLTTSFIKVPGGAHGGSWAARIKGVLNDDAPKDQKTILAYYVTQEGTDSELQALESEDEKGYEGDVTLKGRSESLGNYKLVVTKGEGVQPKSDHDISSIRGPGQTVVQSLTYPEEQMWQAKPILFRQLKEGIDWLVENKYDVQDPPPPWQVYLLSNRPGSGNVHIVQRVFEGDFEFDVIFSSESAGKELTSADLSREIKETTESFGDRFSGVFAPKAPFNADKFKKFGRSMFSNLIGGIGYFYGESVVDRSHAPEYDEENEGFWEETAEARARNQQTLEGPAELFTSIPSRPFFPRGFLWDEGFHLLPIADWDIDLTLEIVKSWFNLMDEDGWIGREQILGDEARSKVPGEFQTQYPHYANPPTLFLVIDAFVEKLAKTNGSLPVSGEHLSQDEPLATASLDNPEVGLEYLRRLYPLLKRQFDWFRKTQAGDIKSYDREAFSTKEGYRWRGRTTTHCLTSGLDDYPRPQPPHPGELHVDLLSWVGTMAKSLINIGDALGLAEDVDSYKQILTAIERNLDDLHWSEKDGCYCDATVDAFEENQLVCHKGYISLFPFLTGLLKADSPKLGKLLKLIGDEEELWSPHGLRSLSKADELYGTAENYWRSPVWMNINYMAVVQLHNVATQEGPHKETARDLYSRLRRNLVDTVYQSWEETGFAWEQYNPETGKGQRTQHFTGWTSLVVKIMAMEDLEAPAAAAAAEPEVETERDEL</sequence>
<comment type="subcellular location">
    <subcellularLocation>
        <location evidence="1 13">Endoplasmic reticulum membrane</location>
        <topology evidence="1 13">Single-pass type II membrane protein</topology>
    </subcellularLocation>
</comment>
<comment type="similarity">
    <text evidence="2 13">Belongs to the glycosyl hydrolase 63 family.</text>
</comment>
<reference evidence="18" key="1">
    <citation type="journal article" date="2023" name="Mol. Phylogenet. Evol.">
        <title>Genome-scale phylogeny and comparative genomics of the fungal order Sordariales.</title>
        <authorList>
            <person name="Hensen N."/>
            <person name="Bonometti L."/>
            <person name="Westerberg I."/>
            <person name="Brannstrom I.O."/>
            <person name="Guillou S."/>
            <person name="Cros-Aarteil S."/>
            <person name="Calhoun S."/>
            <person name="Haridas S."/>
            <person name="Kuo A."/>
            <person name="Mondo S."/>
            <person name="Pangilinan J."/>
            <person name="Riley R."/>
            <person name="LaButti K."/>
            <person name="Andreopoulos B."/>
            <person name="Lipzen A."/>
            <person name="Chen C."/>
            <person name="Yan M."/>
            <person name="Daum C."/>
            <person name="Ng V."/>
            <person name="Clum A."/>
            <person name="Steindorff A."/>
            <person name="Ohm R.A."/>
            <person name="Martin F."/>
            <person name="Silar P."/>
            <person name="Natvig D.O."/>
            <person name="Lalanne C."/>
            <person name="Gautier V."/>
            <person name="Ament-Velasquez S.L."/>
            <person name="Kruys A."/>
            <person name="Hutchinson M.I."/>
            <person name="Powell A.J."/>
            <person name="Barry K."/>
            <person name="Miller A.N."/>
            <person name="Grigoriev I.V."/>
            <person name="Debuchy R."/>
            <person name="Gladieux P."/>
            <person name="Hiltunen Thoren M."/>
            <person name="Johannesson H."/>
        </authorList>
    </citation>
    <scope>NUCLEOTIDE SEQUENCE</scope>
    <source>
        <strain evidence="18">CBS 168.71</strain>
    </source>
</reference>
<evidence type="ECO:0000259" key="16">
    <source>
        <dbReference type="Pfam" id="PF03200"/>
    </source>
</evidence>
<dbReference type="AlphaFoldDB" id="A0AAE0HI62"/>
<dbReference type="EC" id="3.2.1.106" evidence="11 13"/>
<dbReference type="GO" id="GO:0004573">
    <property type="term" value="F:Glc3Man9GlcNAc2 oligosaccharide glucosidase activity"/>
    <property type="evidence" value="ECO:0007669"/>
    <property type="project" value="UniProtKB-UniRule"/>
</dbReference>
<dbReference type="PANTHER" id="PTHR10412:SF11">
    <property type="entry name" value="MANNOSYL-OLIGOSACCHARIDE GLUCOSIDASE"/>
    <property type="match status" value="1"/>
</dbReference>
<keyword evidence="10 13" id="KW-0326">Glycosidase</keyword>
<dbReference type="InterPro" id="IPR031335">
    <property type="entry name" value="Glyco_hydro_63_C"/>
</dbReference>
<dbReference type="Gene3D" id="2.70.98.110">
    <property type="entry name" value="Glycosyl hydrolase family 63, N-terminal domain"/>
    <property type="match status" value="1"/>
</dbReference>
<evidence type="ECO:0000256" key="3">
    <source>
        <dbReference type="ARBA" id="ARBA00022692"/>
    </source>
</evidence>
<evidence type="ECO:0000256" key="6">
    <source>
        <dbReference type="ARBA" id="ARBA00022968"/>
    </source>
</evidence>
<keyword evidence="6" id="KW-0735">Signal-anchor</keyword>
<dbReference type="Proteomes" id="UP001278766">
    <property type="component" value="Unassembled WGS sequence"/>
</dbReference>
<dbReference type="InterPro" id="IPR004888">
    <property type="entry name" value="Glycoside_hydrolase_63"/>
</dbReference>
<organism evidence="18 19">
    <name type="scientific">Chaetomium fimeti</name>
    <dbReference type="NCBI Taxonomy" id="1854472"/>
    <lineage>
        <taxon>Eukaryota</taxon>
        <taxon>Fungi</taxon>
        <taxon>Dikarya</taxon>
        <taxon>Ascomycota</taxon>
        <taxon>Pezizomycotina</taxon>
        <taxon>Sordariomycetes</taxon>
        <taxon>Sordariomycetidae</taxon>
        <taxon>Sordariales</taxon>
        <taxon>Chaetomiaceae</taxon>
        <taxon>Chaetomium</taxon>
    </lineage>
</organism>
<evidence type="ECO:0000256" key="12">
    <source>
        <dbReference type="ARBA" id="ARBA00052431"/>
    </source>
</evidence>
<keyword evidence="19" id="KW-1185">Reference proteome</keyword>
<evidence type="ECO:0000256" key="8">
    <source>
        <dbReference type="ARBA" id="ARBA00023136"/>
    </source>
</evidence>
<dbReference type="GO" id="GO:0006487">
    <property type="term" value="P:protein N-linked glycosylation"/>
    <property type="evidence" value="ECO:0007669"/>
    <property type="project" value="UniProtKB-UniRule"/>
</dbReference>
<feature type="domain" description="Glycosyl hydrolase family 63 C-terminal" evidence="16">
    <location>
        <begin position="319"/>
        <end position="817"/>
    </location>
</feature>
<keyword evidence="3" id="KW-0812">Transmembrane</keyword>